<comment type="caution">
    <text evidence="2">The sequence shown here is derived from an EMBL/GenBank/DDBJ whole genome shotgun (WGS) entry which is preliminary data.</text>
</comment>
<sequence length="114" mass="12131">MAASPSLLSSCCWLLPTPNAGKSPQHANASGANDYRGERNLSGLHEAMDTPSEDAEVTTTGSGNSDHFQQTVFCSPLINGTTCEERYYSLVPVPWGEGGREEGSAPRSSRGKKE</sequence>
<proteinExistence type="predicted"/>
<feature type="compositionally biased region" description="Polar residues" evidence="1">
    <location>
        <begin position="57"/>
        <end position="68"/>
    </location>
</feature>
<feature type="compositionally biased region" description="Polar residues" evidence="1">
    <location>
        <begin position="20"/>
        <end position="31"/>
    </location>
</feature>
<feature type="region of interest" description="Disordered" evidence="1">
    <location>
        <begin position="93"/>
        <end position="114"/>
    </location>
</feature>
<keyword evidence="3" id="KW-1185">Reference proteome</keyword>
<dbReference type="Proteomes" id="UP000050525">
    <property type="component" value="Unassembled WGS sequence"/>
</dbReference>
<evidence type="ECO:0000256" key="1">
    <source>
        <dbReference type="SAM" id="MobiDB-lite"/>
    </source>
</evidence>
<organism evidence="2 3">
    <name type="scientific">Alligator mississippiensis</name>
    <name type="common">American alligator</name>
    <dbReference type="NCBI Taxonomy" id="8496"/>
    <lineage>
        <taxon>Eukaryota</taxon>
        <taxon>Metazoa</taxon>
        <taxon>Chordata</taxon>
        <taxon>Craniata</taxon>
        <taxon>Vertebrata</taxon>
        <taxon>Euteleostomi</taxon>
        <taxon>Archelosauria</taxon>
        <taxon>Archosauria</taxon>
        <taxon>Crocodylia</taxon>
        <taxon>Alligatoridae</taxon>
        <taxon>Alligatorinae</taxon>
        <taxon>Alligator</taxon>
    </lineage>
</organism>
<protein>
    <submittedName>
        <fullName evidence="2">Uncharacterized protein</fullName>
    </submittedName>
</protein>
<reference evidence="2 3" key="1">
    <citation type="journal article" date="2012" name="Genome Biol.">
        <title>Sequencing three crocodilian genomes to illuminate the evolution of archosaurs and amniotes.</title>
        <authorList>
            <person name="St John J.A."/>
            <person name="Braun E.L."/>
            <person name="Isberg S.R."/>
            <person name="Miles L.G."/>
            <person name="Chong A.Y."/>
            <person name="Gongora J."/>
            <person name="Dalzell P."/>
            <person name="Moran C."/>
            <person name="Bed'hom B."/>
            <person name="Abzhanov A."/>
            <person name="Burgess S.C."/>
            <person name="Cooksey A.M."/>
            <person name="Castoe T.A."/>
            <person name="Crawford N.G."/>
            <person name="Densmore L.D."/>
            <person name="Drew J.C."/>
            <person name="Edwards S.V."/>
            <person name="Faircloth B.C."/>
            <person name="Fujita M.K."/>
            <person name="Greenwold M.J."/>
            <person name="Hoffmann F.G."/>
            <person name="Howard J.M."/>
            <person name="Iguchi T."/>
            <person name="Janes D.E."/>
            <person name="Khan S.Y."/>
            <person name="Kohno S."/>
            <person name="de Koning A.J."/>
            <person name="Lance S.L."/>
            <person name="McCarthy F.M."/>
            <person name="McCormack J.E."/>
            <person name="Merchant M.E."/>
            <person name="Peterson D.G."/>
            <person name="Pollock D.D."/>
            <person name="Pourmand N."/>
            <person name="Raney B.J."/>
            <person name="Roessler K.A."/>
            <person name="Sanford J.R."/>
            <person name="Sawyer R.H."/>
            <person name="Schmidt C.J."/>
            <person name="Triplett E.W."/>
            <person name="Tuberville T.D."/>
            <person name="Venegas-Anaya M."/>
            <person name="Howard J.T."/>
            <person name="Jarvis E.D."/>
            <person name="Guillette L.J.Jr."/>
            <person name="Glenn T.C."/>
            <person name="Green R.E."/>
            <person name="Ray D.A."/>
        </authorList>
    </citation>
    <scope>NUCLEOTIDE SEQUENCE [LARGE SCALE GENOMIC DNA]</scope>
    <source>
        <strain evidence="2">KSC_2009_1</strain>
    </source>
</reference>
<dbReference type="AlphaFoldDB" id="A0A151P3M8"/>
<gene>
    <name evidence="2" type="ORF">Y1Q_0013659</name>
</gene>
<dbReference type="EMBL" id="AKHW03001146">
    <property type="protein sequence ID" value="KYO43658.1"/>
    <property type="molecule type" value="Genomic_DNA"/>
</dbReference>
<name>A0A151P3M8_ALLMI</name>
<feature type="region of interest" description="Disordered" evidence="1">
    <location>
        <begin position="19"/>
        <end position="68"/>
    </location>
</feature>
<accession>A0A151P3M8</accession>
<evidence type="ECO:0000313" key="3">
    <source>
        <dbReference type="Proteomes" id="UP000050525"/>
    </source>
</evidence>
<evidence type="ECO:0000313" key="2">
    <source>
        <dbReference type="EMBL" id="KYO43658.1"/>
    </source>
</evidence>